<dbReference type="GeneID" id="31360210"/>
<gene>
    <name evidence="3" type="ORF">PPL_04723</name>
</gene>
<dbReference type="Gene3D" id="3.30.710.10">
    <property type="entry name" value="Potassium Channel Kv1.1, Chain A"/>
    <property type="match status" value="1"/>
</dbReference>
<evidence type="ECO:0000313" key="4">
    <source>
        <dbReference type="Proteomes" id="UP000001396"/>
    </source>
</evidence>
<sequence>MIILTPLISPIVVDRLPAMMQRSLLLLKTRSYPHLYNKHHTKMIYLKGVNPHMNCCDEQLIKCPTENTQPTQSSKYEDDRFYYAQPSFEKNFSHDIVFFLSPPSPTSTDNIIILNNNNNYNQNNIRYNINDNGDSFININDYITLNESFEKEVRIYSHKTMILNGSDYFKKLLNEVSVDTTEIEIAIPNVSVNVFFQVLMFLYTSTLTIEIDTLNEIFLVCDEFQLENAKEICIDFVRSIENKVLENFLFDQKKTICPELYSYIVDQAVENSTYFLQVNRVHKLSKDVLFLILKSDGVYLKEIEIFNSVLVWIRANIEGVKIERIVDSDIYGTSENNNNNYNNNNKIVRTQLEEIFQFIRFPLMSYEDLISGVEPYHIIPDRLLLEAYRYISMKAHSKLPRSSIIISNHRLKNRNITTLQPGIDVFSIVCRSHKCCSSVLWPINNFKSIRTHKHVSNTFTMFGLQWKLWAYPAGETKHPGSISVYLEAVRVCGKESFDFLRKITFFFSLVNQHNISYSKHYPSSPNILFNNHRSVWGIGLIDLNSLYNPELGYLDNGTVCIELHILKCYSIKR</sequence>
<dbReference type="InterPro" id="IPR000210">
    <property type="entry name" value="BTB/POZ_dom"/>
</dbReference>
<dbReference type="RefSeq" id="XP_020434416.1">
    <property type="nucleotide sequence ID" value="XM_020575621.1"/>
</dbReference>
<evidence type="ECO:0000259" key="2">
    <source>
        <dbReference type="PROSITE" id="PS50144"/>
    </source>
</evidence>
<dbReference type="OMA" id="VWIRANI"/>
<dbReference type="InterPro" id="IPR008974">
    <property type="entry name" value="TRAF-like"/>
</dbReference>
<keyword evidence="4" id="KW-1185">Reference proteome</keyword>
<dbReference type="PROSITE" id="PS50144">
    <property type="entry name" value="MATH"/>
    <property type="match status" value="1"/>
</dbReference>
<dbReference type="SUPFAM" id="SSF49599">
    <property type="entry name" value="TRAF domain-like"/>
    <property type="match status" value="1"/>
</dbReference>
<dbReference type="CDD" id="cd00121">
    <property type="entry name" value="MATH"/>
    <property type="match status" value="1"/>
</dbReference>
<protein>
    <recommendedName>
        <fullName evidence="5">BTB domain-containing protein</fullName>
    </recommendedName>
</protein>
<dbReference type="InterPro" id="IPR011705">
    <property type="entry name" value="BACK"/>
</dbReference>
<dbReference type="SUPFAM" id="SSF54695">
    <property type="entry name" value="POZ domain"/>
    <property type="match status" value="1"/>
</dbReference>
<evidence type="ECO:0008006" key="5">
    <source>
        <dbReference type="Google" id="ProtNLM"/>
    </source>
</evidence>
<dbReference type="PROSITE" id="PS50097">
    <property type="entry name" value="BTB"/>
    <property type="match status" value="1"/>
</dbReference>
<dbReference type="InParanoid" id="D3B8D1"/>
<proteinExistence type="predicted"/>
<organism evidence="3 4">
    <name type="scientific">Heterostelium pallidum (strain ATCC 26659 / Pp 5 / PN500)</name>
    <name type="common">Cellular slime mold</name>
    <name type="synonym">Polysphondylium pallidum</name>
    <dbReference type="NCBI Taxonomy" id="670386"/>
    <lineage>
        <taxon>Eukaryota</taxon>
        <taxon>Amoebozoa</taxon>
        <taxon>Evosea</taxon>
        <taxon>Eumycetozoa</taxon>
        <taxon>Dictyostelia</taxon>
        <taxon>Acytosteliales</taxon>
        <taxon>Acytosteliaceae</taxon>
        <taxon>Heterostelium</taxon>
    </lineage>
</organism>
<dbReference type="SMART" id="SM00875">
    <property type="entry name" value="BACK"/>
    <property type="match status" value="1"/>
</dbReference>
<dbReference type="AlphaFoldDB" id="D3B8D1"/>
<evidence type="ECO:0000313" key="3">
    <source>
        <dbReference type="EMBL" id="EFA82299.1"/>
    </source>
</evidence>
<name>D3B8D1_HETP5</name>
<dbReference type="SMART" id="SM00225">
    <property type="entry name" value="BTB"/>
    <property type="match status" value="1"/>
</dbReference>
<dbReference type="Proteomes" id="UP000001396">
    <property type="component" value="Unassembled WGS sequence"/>
</dbReference>
<dbReference type="CDD" id="cd18186">
    <property type="entry name" value="BTB_POZ_ZBTB_KLHL-like"/>
    <property type="match status" value="1"/>
</dbReference>
<accession>D3B8D1</accession>
<dbReference type="Pfam" id="PF00651">
    <property type="entry name" value="BTB"/>
    <property type="match status" value="1"/>
</dbReference>
<dbReference type="STRING" id="670386.D3B8D1"/>
<comment type="caution">
    <text evidence="3">The sequence shown here is derived from an EMBL/GenBank/DDBJ whole genome shotgun (WGS) entry which is preliminary data.</text>
</comment>
<dbReference type="EMBL" id="ADBJ01000020">
    <property type="protein sequence ID" value="EFA82299.1"/>
    <property type="molecule type" value="Genomic_DNA"/>
</dbReference>
<feature type="domain" description="BTB" evidence="1">
    <location>
        <begin position="133"/>
        <end position="211"/>
    </location>
</feature>
<dbReference type="PANTHER" id="PTHR45774">
    <property type="entry name" value="BTB/POZ DOMAIN-CONTAINING"/>
    <property type="match status" value="1"/>
</dbReference>
<reference evidence="3 4" key="1">
    <citation type="journal article" date="2011" name="Genome Res.">
        <title>Phylogeny-wide analysis of social amoeba genomes highlights ancient origins for complex intercellular communication.</title>
        <authorList>
            <person name="Heidel A.J."/>
            <person name="Lawal H.M."/>
            <person name="Felder M."/>
            <person name="Schilde C."/>
            <person name="Helps N.R."/>
            <person name="Tunggal B."/>
            <person name="Rivero F."/>
            <person name="John U."/>
            <person name="Schleicher M."/>
            <person name="Eichinger L."/>
            <person name="Platzer M."/>
            <person name="Noegel A.A."/>
            <person name="Schaap P."/>
            <person name="Gloeckner G."/>
        </authorList>
    </citation>
    <scope>NUCLEOTIDE SEQUENCE [LARGE SCALE GENOMIC DNA]</scope>
    <source>
        <strain evidence="4">ATCC 26659 / Pp 5 / PN500</strain>
    </source>
</reference>
<evidence type="ECO:0000259" key="1">
    <source>
        <dbReference type="PROSITE" id="PS50097"/>
    </source>
</evidence>
<dbReference type="Gene3D" id="1.25.40.420">
    <property type="match status" value="1"/>
</dbReference>
<dbReference type="InterPro" id="IPR002083">
    <property type="entry name" value="MATH/TRAF_dom"/>
</dbReference>
<feature type="domain" description="MATH" evidence="2">
    <location>
        <begin position="436"/>
        <end position="565"/>
    </location>
</feature>
<dbReference type="Gene3D" id="2.60.210.10">
    <property type="entry name" value="Apoptosis, Tumor Necrosis Factor Receptor Associated Protein 2, Chain A"/>
    <property type="match status" value="1"/>
</dbReference>
<dbReference type="InterPro" id="IPR011333">
    <property type="entry name" value="SKP1/BTB/POZ_sf"/>
</dbReference>
<dbReference type="PANTHER" id="PTHR45774:SF3">
    <property type="entry name" value="BTB (POZ) DOMAIN-CONTAINING 2B-RELATED"/>
    <property type="match status" value="1"/>
</dbReference>
<dbReference type="Pfam" id="PF22486">
    <property type="entry name" value="MATH_2"/>
    <property type="match status" value="1"/>
</dbReference>